<keyword evidence="2" id="KW-0813">Transport</keyword>
<keyword evidence="3 11" id="KW-0285">Flavoprotein</keyword>
<keyword evidence="4 12" id="KW-0001">2Fe-2S</keyword>
<dbReference type="InterPro" id="IPR050353">
    <property type="entry name" value="PyrK_electron_transfer"/>
</dbReference>
<dbReference type="Pfam" id="PF00175">
    <property type="entry name" value="NAD_binding_1"/>
    <property type="match status" value="1"/>
</dbReference>
<comment type="cofactor">
    <cofactor evidence="12">
        <name>[2Fe-2S] cluster</name>
        <dbReference type="ChEBI" id="CHEBI:190135"/>
    </cofactor>
    <text evidence="12">Binds 1 [2Fe-2S] cluster per subunit.</text>
</comment>
<feature type="binding site" evidence="12">
    <location>
        <position position="237"/>
    </location>
    <ligand>
        <name>[2Fe-2S] cluster</name>
        <dbReference type="ChEBI" id="CHEBI:190135"/>
    </ligand>
</feature>
<dbReference type="GO" id="GO:0051537">
    <property type="term" value="F:2 iron, 2 sulfur cluster binding"/>
    <property type="evidence" value="ECO:0007669"/>
    <property type="project" value="UniProtKB-KW"/>
</dbReference>
<evidence type="ECO:0000256" key="6">
    <source>
        <dbReference type="ARBA" id="ARBA00022827"/>
    </source>
</evidence>
<evidence type="ECO:0000313" key="15">
    <source>
        <dbReference type="Proteomes" id="UP000001304"/>
    </source>
</evidence>
<dbReference type="Proteomes" id="UP000001304">
    <property type="component" value="Chromosome"/>
</dbReference>
<dbReference type="GO" id="GO:0016491">
    <property type="term" value="F:oxidoreductase activity"/>
    <property type="evidence" value="ECO:0007669"/>
    <property type="project" value="InterPro"/>
</dbReference>
<evidence type="ECO:0000256" key="3">
    <source>
        <dbReference type="ARBA" id="ARBA00022630"/>
    </source>
</evidence>
<evidence type="ECO:0000313" key="14">
    <source>
        <dbReference type="EMBL" id="ADM28205.1"/>
    </source>
</evidence>
<feature type="binding site" evidence="11">
    <location>
        <begin position="70"/>
        <end position="71"/>
    </location>
    <ligand>
        <name>FAD</name>
        <dbReference type="ChEBI" id="CHEBI:57692"/>
    </ligand>
</feature>
<dbReference type="PIRSF" id="PIRSF006816">
    <property type="entry name" value="Cyc3_hyd_g"/>
    <property type="match status" value="1"/>
</dbReference>
<dbReference type="PANTHER" id="PTHR43513">
    <property type="entry name" value="DIHYDROOROTATE DEHYDROGENASE B (NAD(+)), ELECTRON TRANSFER SUBUNIT"/>
    <property type="match status" value="1"/>
</dbReference>
<dbReference type="KEGG" id="iag:Igag_1402"/>
<comment type="similarity">
    <text evidence="1">Belongs to the PyrK family.</text>
</comment>
<dbReference type="PANTHER" id="PTHR43513:SF3">
    <property type="entry name" value="DIHYDROOROTATE DEHYDROGENASE B (NAD(+)), ELECTRON TRANSFER SUBUNIT-RELATED"/>
    <property type="match status" value="1"/>
</dbReference>
<dbReference type="Gene3D" id="3.40.50.80">
    <property type="entry name" value="Nucleotide-binding domain of ferredoxin-NADP reductase (FNR) module"/>
    <property type="match status" value="1"/>
</dbReference>
<feature type="binding site" evidence="12">
    <location>
        <position position="227"/>
    </location>
    <ligand>
        <name>[2Fe-2S] cluster</name>
        <dbReference type="ChEBI" id="CHEBI:190135"/>
    </ligand>
</feature>
<dbReference type="GO" id="GO:0046872">
    <property type="term" value="F:metal ion binding"/>
    <property type="evidence" value="ECO:0007669"/>
    <property type="project" value="UniProtKB-KW"/>
</dbReference>
<sequence>MSIKPARILYVDSIAKNIFLVRLKPIFSIGSPKPFQFFTVWIPRRDEIPLSIADFDGKELVFIYKVKGYGTKSFSELSKGSIVGLKGPLGRGIDVESLGRSILVIAGGIGIAPIPYLVRAITYNTNTKIDIFWGVKEYTEIFDIKSLISMERVNRIIISTEDCSQKNYLCGMITDVIDLREINNYDSIIAVGPLGMLKTVCRKFRDHNPYVALETIVKCGIGICGSCYIRYTDKLLCVDGPVFRCSEVEKHLESEDTNT</sequence>
<name>E0SQE9_IGNAA</name>
<keyword evidence="9 12" id="KW-0411">Iron-sulfur</keyword>
<dbReference type="PROSITE" id="PS51384">
    <property type="entry name" value="FAD_FR"/>
    <property type="match status" value="1"/>
</dbReference>
<feature type="binding site" evidence="12">
    <location>
        <position position="219"/>
    </location>
    <ligand>
        <name>[2Fe-2S] cluster</name>
        <dbReference type="ChEBI" id="CHEBI:190135"/>
    </ligand>
</feature>
<dbReference type="HOGENOM" id="CLU_003827_1_0_2"/>
<keyword evidence="7" id="KW-0249">Electron transport</keyword>
<dbReference type="STRING" id="583356.Igag_1402"/>
<dbReference type="Gene3D" id="2.40.30.10">
    <property type="entry name" value="Translation factors"/>
    <property type="match status" value="1"/>
</dbReference>
<evidence type="ECO:0000256" key="9">
    <source>
        <dbReference type="ARBA" id="ARBA00023014"/>
    </source>
</evidence>
<evidence type="ECO:0000256" key="12">
    <source>
        <dbReference type="PIRSR" id="PIRSR006816-2"/>
    </source>
</evidence>
<protein>
    <submittedName>
        <fullName evidence="14">Dihydroorotate dehydrogenase, electron transfer subunit, iron-sulphur cluster binding domain</fullName>
    </submittedName>
</protein>
<keyword evidence="6 11" id="KW-0274">FAD</keyword>
<keyword evidence="15" id="KW-1185">Reference proteome</keyword>
<accession>E0SQE9</accession>
<dbReference type="GO" id="GO:0006221">
    <property type="term" value="P:pyrimidine nucleotide biosynthetic process"/>
    <property type="evidence" value="ECO:0007669"/>
    <property type="project" value="InterPro"/>
</dbReference>
<organism evidence="14 15">
    <name type="scientific">Ignisphaera aggregans (strain DSM 17230 / JCM 13409 / AQ1.S1)</name>
    <dbReference type="NCBI Taxonomy" id="583356"/>
    <lineage>
        <taxon>Archaea</taxon>
        <taxon>Thermoproteota</taxon>
        <taxon>Thermoprotei</taxon>
        <taxon>Desulfurococcales</taxon>
        <taxon>Desulfurococcaceae</taxon>
        <taxon>Ignisphaera</taxon>
    </lineage>
</organism>
<dbReference type="EMBL" id="CP002098">
    <property type="protein sequence ID" value="ADM28205.1"/>
    <property type="molecule type" value="Genomic_DNA"/>
</dbReference>
<evidence type="ECO:0000256" key="1">
    <source>
        <dbReference type="ARBA" id="ARBA00006422"/>
    </source>
</evidence>
<dbReference type="Gene3D" id="2.10.240.10">
    <property type="entry name" value="Dihydroorotate dehydrogenase, electron transfer subunit"/>
    <property type="match status" value="1"/>
</dbReference>
<dbReference type="BioCyc" id="IAGG583356:GHAH-1390-MONOMER"/>
<evidence type="ECO:0000256" key="8">
    <source>
        <dbReference type="ARBA" id="ARBA00023004"/>
    </source>
</evidence>
<dbReference type="InterPro" id="IPR001433">
    <property type="entry name" value="OxRdtase_FAD/NAD-bd"/>
</dbReference>
<keyword evidence="8 12" id="KW-0408">Iron</keyword>
<evidence type="ECO:0000256" key="7">
    <source>
        <dbReference type="ARBA" id="ARBA00022982"/>
    </source>
</evidence>
<proteinExistence type="inferred from homology"/>
<keyword evidence="5 12" id="KW-0479">Metal-binding</keyword>
<dbReference type="InterPro" id="IPR039261">
    <property type="entry name" value="FNR_nucleotide-bd"/>
</dbReference>
<dbReference type="AlphaFoldDB" id="E0SQE9"/>
<comment type="cofactor">
    <cofactor evidence="10">
        <name>[2Fe-2S] cluster</name>
        <dbReference type="ChEBI" id="CHEBI:190135"/>
    </cofactor>
</comment>
<dbReference type="InterPro" id="IPR017927">
    <property type="entry name" value="FAD-bd_FR_type"/>
</dbReference>
<evidence type="ECO:0000256" key="10">
    <source>
        <dbReference type="ARBA" id="ARBA00034078"/>
    </source>
</evidence>
<dbReference type="GO" id="GO:0050660">
    <property type="term" value="F:flavin adenine dinucleotide binding"/>
    <property type="evidence" value="ECO:0007669"/>
    <property type="project" value="InterPro"/>
</dbReference>
<dbReference type="InterPro" id="IPR012165">
    <property type="entry name" value="Cyt_c3_hydrogenase_gsu"/>
</dbReference>
<feature type="binding site" evidence="12">
    <location>
        <position position="224"/>
    </location>
    <ligand>
        <name>[2Fe-2S] cluster</name>
        <dbReference type="ChEBI" id="CHEBI:190135"/>
    </ligand>
</feature>
<dbReference type="InterPro" id="IPR037117">
    <property type="entry name" value="Dihydroorotate_DH_ele_sf"/>
</dbReference>
<evidence type="ECO:0000259" key="13">
    <source>
        <dbReference type="PROSITE" id="PS51384"/>
    </source>
</evidence>
<reference evidence="14 15" key="1">
    <citation type="journal article" date="2010" name="Stand. Genomic Sci.">
        <title>Complete genome sequence of Ignisphaera aggregans type strain (AQ1.S1).</title>
        <authorList>
            <person name="Goker M."/>
            <person name="Held B."/>
            <person name="Lapidus A."/>
            <person name="Nolan M."/>
            <person name="Spring S."/>
            <person name="Yasawong M."/>
            <person name="Lucas S."/>
            <person name="Glavina Del Rio T."/>
            <person name="Tice H."/>
            <person name="Cheng J.F."/>
            <person name="Goodwin L."/>
            <person name="Tapia R."/>
            <person name="Pitluck S."/>
            <person name="Liolios K."/>
            <person name="Ivanova N."/>
            <person name="Mavromatis K."/>
            <person name="Mikhailova N."/>
            <person name="Pati A."/>
            <person name="Chen A."/>
            <person name="Palaniappan K."/>
            <person name="Brambilla E."/>
            <person name="Land M."/>
            <person name="Hauser L."/>
            <person name="Chang Y.J."/>
            <person name="Jeffries C.D."/>
            <person name="Brettin T."/>
            <person name="Detter J.C."/>
            <person name="Han C."/>
            <person name="Rohde M."/>
            <person name="Sikorski J."/>
            <person name="Woyke T."/>
            <person name="Bristow J."/>
            <person name="Eisen J.A."/>
            <person name="Markowitz V."/>
            <person name="Hugenholtz P."/>
            <person name="Kyrpides N.C."/>
            <person name="Klenk H.P."/>
        </authorList>
    </citation>
    <scope>NUCLEOTIDE SEQUENCE [LARGE SCALE GENOMIC DNA]</scope>
    <source>
        <strain evidence="15">DSM 17230 / JCM 13409 / AQ1.S1</strain>
    </source>
</reference>
<comment type="cofactor">
    <cofactor evidence="11">
        <name>FAD</name>
        <dbReference type="ChEBI" id="CHEBI:57692"/>
    </cofactor>
    <text evidence="11">Binds 1 FAD per subunit.</text>
</comment>
<evidence type="ECO:0000256" key="5">
    <source>
        <dbReference type="ARBA" id="ARBA00022723"/>
    </source>
</evidence>
<dbReference type="SUPFAM" id="SSF52343">
    <property type="entry name" value="Ferredoxin reductase-like, C-terminal NADP-linked domain"/>
    <property type="match status" value="1"/>
</dbReference>
<evidence type="ECO:0000256" key="4">
    <source>
        <dbReference type="ARBA" id="ARBA00022714"/>
    </source>
</evidence>
<dbReference type="PRINTS" id="PR00406">
    <property type="entry name" value="CYTB5RDTASE"/>
</dbReference>
<feature type="domain" description="FAD-binding FR-type" evidence="13">
    <location>
        <begin position="1"/>
        <end position="95"/>
    </location>
</feature>
<evidence type="ECO:0000256" key="11">
    <source>
        <dbReference type="PIRSR" id="PIRSR006816-1"/>
    </source>
</evidence>
<dbReference type="Pfam" id="PF10418">
    <property type="entry name" value="DHODB_Fe-S_bind"/>
    <property type="match status" value="1"/>
</dbReference>
<dbReference type="InterPro" id="IPR019480">
    <property type="entry name" value="Dihydroorotate_DH_Fe-S-bd"/>
</dbReference>
<gene>
    <name evidence="14" type="ordered locus">Igag_1402</name>
</gene>
<dbReference type="InterPro" id="IPR017938">
    <property type="entry name" value="Riboflavin_synthase-like_b-brl"/>
</dbReference>
<evidence type="ECO:0000256" key="2">
    <source>
        <dbReference type="ARBA" id="ARBA00022448"/>
    </source>
</evidence>
<dbReference type="SUPFAM" id="SSF63380">
    <property type="entry name" value="Riboflavin synthase domain-like"/>
    <property type="match status" value="1"/>
</dbReference>